<gene>
    <name evidence="1" type="ORF">CBB_42</name>
    <name evidence="2" type="ORF">CBB_595</name>
</gene>
<sequence length="200" mass="23415">MALIILSENTIMKFEELNEQQKARALDKHRYINVDYDEWHDFVKDDHHSKLEAVGFEGVESRYSGFCSQGDGASFLASNVDIEKFLRSQKRWTHYRALHEFIRINEITAKVVALPSHYVHYNTTQAELSGDWYIDFTPKQEALYKELEEEIDAYITQAGKDYYADLETAYYDLTSDEQVEQTIIANDLDFEETDHSVTYL</sequence>
<dbReference type="EMBL" id="KU574722">
    <property type="protein sequence ID" value="AMM43607.1"/>
    <property type="molecule type" value="Genomic_DNA"/>
</dbReference>
<accession>A0A1L2CUE6</accession>
<proteinExistence type="predicted"/>
<evidence type="ECO:0000313" key="2">
    <source>
        <dbReference type="EMBL" id="AMM44158.1"/>
    </source>
</evidence>
<reference evidence="3" key="1">
    <citation type="submission" date="2016-01" db="EMBL/GenBank/DDBJ databases">
        <title>Isolation and Characterization of Enterobacteria phage CBB.</title>
        <authorList>
            <person name="Buttimer C.T.H."/>
            <person name="Hendrix H."/>
            <person name="Alexandre H."/>
            <person name="O'Mahony J."/>
            <person name="Lavigne R."/>
            <person name="Coffey A."/>
        </authorList>
    </citation>
    <scope>NUCLEOTIDE SEQUENCE [LARGE SCALE GENOMIC DNA]</scope>
</reference>
<keyword evidence="3" id="KW-1185">Reference proteome</keyword>
<reference evidence="1" key="3">
    <citation type="journal article" date="2017" name="Front. Microbiol.">
        <title>Things Are Getting Hairy: Enterobacteria Bacteriophage vB_PcaM_CBB.</title>
        <authorList>
            <person name="Buttimer C."/>
            <person name="Hendrix H."/>
            <person name="Oliveira H."/>
            <person name="Casey A."/>
            <person name="Neve H."/>
            <person name="McAuliffe O."/>
            <person name="Ross R.P."/>
            <person name="Hill C."/>
            <person name="Noben J.P."/>
            <person name="O'Mahony J."/>
            <person name="Lavigne R."/>
            <person name="Coffey A."/>
        </authorList>
    </citation>
    <scope>NUCLEOTIDE SEQUENCE</scope>
</reference>
<dbReference type="EMBL" id="KU574722">
    <property type="protein sequence ID" value="AMM44158.1"/>
    <property type="molecule type" value="Genomic_DNA"/>
</dbReference>
<dbReference type="Proteomes" id="UP000223891">
    <property type="component" value="Segment"/>
</dbReference>
<name>A0A1L2CUE6_9CAUD</name>
<evidence type="ECO:0000313" key="1">
    <source>
        <dbReference type="EMBL" id="AMM43607.1"/>
    </source>
</evidence>
<reference evidence="1" key="2">
    <citation type="submission" date="2016-01" db="EMBL/GenBank/DDBJ databases">
        <authorList>
            <person name="Oliw E.H."/>
        </authorList>
    </citation>
    <scope>NUCLEOTIDE SEQUENCE</scope>
</reference>
<protein>
    <submittedName>
        <fullName evidence="1">Uncharacterized protein</fullName>
    </submittedName>
</protein>
<evidence type="ECO:0000313" key="3">
    <source>
        <dbReference type="Proteomes" id="UP000223891"/>
    </source>
</evidence>
<organism evidence="1 3">
    <name type="scientific">Pectobacterium phage vB_PcaM_CBB</name>
    <dbReference type="NCBI Taxonomy" id="2772511"/>
    <lineage>
        <taxon>Viruses</taxon>
        <taxon>Duplodnaviria</taxon>
        <taxon>Heunggongvirae</taxon>
        <taxon>Uroviricota</taxon>
        <taxon>Caudoviricetes</taxon>
        <taxon>Mimasvirus</taxon>
        <taxon>Mimasvirus CBB</taxon>
    </lineage>
</organism>